<dbReference type="PANTHER" id="PTHR30349">
    <property type="entry name" value="PHAGE INTEGRASE-RELATED"/>
    <property type="match status" value="1"/>
</dbReference>
<organism evidence="8 9">
    <name type="scientific">Paracoccus denitrificans</name>
    <dbReference type="NCBI Taxonomy" id="266"/>
    <lineage>
        <taxon>Bacteria</taxon>
        <taxon>Pseudomonadati</taxon>
        <taxon>Pseudomonadota</taxon>
        <taxon>Alphaproteobacteria</taxon>
        <taxon>Rhodobacterales</taxon>
        <taxon>Paracoccaceae</taxon>
        <taxon>Paracoccus</taxon>
    </lineage>
</organism>
<dbReference type="EMBL" id="VAFL01000036">
    <property type="protein sequence ID" value="TKW63271.1"/>
    <property type="molecule type" value="Genomic_DNA"/>
</dbReference>
<dbReference type="InterPro" id="IPR013762">
    <property type="entry name" value="Integrase-like_cat_sf"/>
</dbReference>
<dbReference type="SUPFAM" id="SSF56349">
    <property type="entry name" value="DNA breaking-rejoining enzymes"/>
    <property type="match status" value="1"/>
</dbReference>
<dbReference type="InterPro" id="IPR004107">
    <property type="entry name" value="Integrase_SAM-like_N"/>
</dbReference>
<keyword evidence="2" id="KW-0229">DNA integration</keyword>
<dbReference type="InterPro" id="IPR050090">
    <property type="entry name" value="Tyrosine_recombinase_XerCD"/>
</dbReference>
<evidence type="ECO:0000256" key="2">
    <source>
        <dbReference type="ARBA" id="ARBA00022908"/>
    </source>
</evidence>
<dbReference type="InterPro" id="IPR010998">
    <property type="entry name" value="Integrase_recombinase_N"/>
</dbReference>
<evidence type="ECO:0000259" key="7">
    <source>
        <dbReference type="PROSITE" id="PS51900"/>
    </source>
</evidence>
<dbReference type="PROSITE" id="PS51900">
    <property type="entry name" value="CB"/>
    <property type="match status" value="1"/>
</dbReference>
<dbReference type="InterPro" id="IPR011010">
    <property type="entry name" value="DNA_brk_join_enz"/>
</dbReference>
<dbReference type="Gene3D" id="1.10.150.130">
    <property type="match status" value="1"/>
</dbReference>
<dbReference type="GO" id="GO:0006310">
    <property type="term" value="P:DNA recombination"/>
    <property type="evidence" value="ECO:0007669"/>
    <property type="project" value="UniProtKB-KW"/>
</dbReference>
<keyword evidence="3 5" id="KW-0238">DNA-binding</keyword>
<dbReference type="PANTHER" id="PTHR30349:SF81">
    <property type="entry name" value="TYROSINE RECOMBINASE XERC"/>
    <property type="match status" value="1"/>
</dbReference>
<sequence>MSELFVDAARDWIAERRAVGRTISAETAKAYRGDIASWQRYLEAQTGAAVRVQDLTSPVIKAALAEMNNAGLAPASRRRLVTTLRGLCRYLVLESRLPTDPTAAIQAPRAPARLPVAFTDGQISALLETAKKEDPQARPAAPLLDIAIVLILAAGGLRASEAAGLRALDYRPGDEPSLRVVGKGRKARTVPLDPGVAAQIDTYLPWRAERLPGQSDSSPLLVRPDGRALTRDTISYRVNRLYARAGITKPEGEAAHALRHTYAVSMVDVGVPISEVQQLLGHESIATTGIYLKASAAHLRAASAAPSAARLLASKLT</sequence>
<evidence type="ECO:0008006" key="10">
    <source>
        <dbReference type="Google" id="ProtNLM"/>
    </source>
</evidence>
<comment type="caution">
    <text evidence="8">The sequence shown here is derived from an EMBL/GenBank/DDBJ whole genome shotgun (WGS) entry which is preliminary data.</text>
</comment>
<evidence type="ECO:0000259" key="6">
    <source>
        <dbReference type="PROSITE" id="PS51898"/>
    </source>
</evidence>
<gene>
    <name evidence="8" type="ORF">DI616_19790</name>
</gene>
<dbReference type="Pfam" id="PF00589">
    <property type="entry name" value="Phage_integrase"/>
    <property type="match status" value="1"/>
</dbReference>
<proteinExistence type="predicted"/>
<reference evidence="8 9" key="1">
    <citation type="journal article" date="2017" name="Nat. Commun.">
        <title>In situ click chemistry generation of cyclooxygenase-2 inhibitors.</title>
        <authorList>
            <person name="Bhardwaj A."/>
            <person name="Kaur J."/>
            <person name="Wuest M."/>
            <person name="Wuest F."/>
        </authorList>
    </citation>
    <scope>NUCLEOTIDE SEQUENCE [LARGE SCALE GENOMIC DNA]</scope>
    <source>
        <strain evidence="8">S2_012_000_R3_94</strain>
    </source>
</reference>
<dbReference type="PROSITE" id="PS51898">
    <property type="entry name" value="TYR_RECOMBINASE"/>
    <property type="match status" value="1"/>
</dbReference>
<keyword evidence="4" id="KW-0233">DNA recombination</keyword>
<dbReference type="InterPro" id="IPR044068">
    <property type="entry name" value="CB"/>
</dbReference>
<evidence type="ECO:0000256" key="4">
    <source>
        <dbReference type="ARBA" id="ARBA00023172"/>
    </source>
</evidence>
<dbReference type="AlphaFoldDB" id="A0A533HY12"/>
<dbReference type="Proteomes" id="UP000315344">
    <property type="component" value="Unassembled WGS sequence"/>
</dbReference>
<dbReference type="Gene3D" id="1.10.443.10">
    <property type="entry name" value="Intergrase catalytic core"/>
    <property type="match status" value="1"/>
</dbReference>
<keyword evidence="1" id="KW-0159">Chromosome partition</keyword>
<dbReference type="GO" id="GO:0015074">
    <property type="term" value="P:DNA integration"/>
    <property type="evidence" value="ECO:0007669"/>
    <property type="project" value="UniProtKB-KW"/>
</dbReference>
<evidence type="ECO:0000256" key="1">
    <source>
        <dbReference type="ARBA" id="ARBA00022829"/>
    </source>
</evidence>
<protein>
    <recommendedName>
        <fullName evidence="10">Phage integrase family protein</fullName>
    </recommendedName>
</protein>
<evidence type="ECO:0000313" key="9">
    <source>
        <dbReference type="Proteomes" id="UP000315344"/>
    </source>
</evidence>
<evidence type="ECO:0000256" key="5">
    <source>
        <dbReference type="PROSITE-ProRule" id="PRU01248"/>
    </source>
</evidence>
<feature type="domain" description="Tyr recombinase" evidence="6">
    <location>
        <begin position="113"/>
        <end position="304"/>
    </location>
</feature>
<accession>A0A533HY12</accession>
<dbReference type="Pfam" id="PF02899">
    <property type="entry name" value="Phage_int_SAM_1"/>
    <property type="match status" value="1"/>
</dbReference>
<dbReference type="InterPro" id="IPR002104">
    <property type="entry name" value="Integrase_catalytic"/>
</dbReference>
<evidence type="ECO:0000256" key="3">
    <source>
        <dbReference type="ARBA" id="ARBA00023125"/>
    </source>
</evidence>
<dbReference type="GO" id="GO:0007059">
    <property type="term" value="P:chromosome segregation"/>
    <property type="evidence" value="ECO:0007669"/>
    <property type="project" value="UniProtKB-KW"/>
</dbReference>
<evidence type="ECO:0000313" key="8">
    <source>
        <dbReference type="EMBL" id="TKW63271.1"/>
    </source>
</evidence>
<dbReference type="GO" id="GO:0003677">
    <property type="term" value="F:DNA binding"/>
    <property type="evidence" value="ECO:0007669"/>
    <property type="project" value="UniProtKB-UniRule"/>
</dbReference>
<name>A0A533HY12_PARDE</name>
<feature type="domain" description="Core-binding (CB)" evidence="7">
    <location>
        <begin position="3"/>
        <end position="92"/>
    </location>
</feature>